<dbReference type="SMART" id="SM00220">
    <property type="entry name" value="S_TKc"/>
    <property type="match status" value="1"/>
</dbReference>
<evidence type="ECO:0000256" key="7">
    <source>
        <dbReference type="ARBA" id="ARBA00022528"/>
    </source>
</evidence>
<dbReference type="Gene3D" id="3.40.50.720">
    <property type="entry name" value="NAD(P)-binding Rossmann-like Domain"/>
    <property type="match status" value="1"/>
</dbReference>
<evidence type="ECO:0000256" key="18">
    <source>
        <dbReference type="SAM" id="MobiDB-lite"/>
    </source>
</evidence>
<dbReference type="GO" id="GO:0004373">
    <property type="term" value="F:alpha-1,4-glucan glucosyltransferase (UDP-glucose donor) activity"/>
    <property type="evidence" value="ECO:0007669"/>
    <property type="project" value="InterPro"/>
</dbReference>
<keyword evidence="8" id="KW-0934">Plastid</keyword>
<dbReference type="InterPro" id="IPR003609">
    <property type="entry name" value="Pan_app"/>
</dbReference>
<comment type="subcellular location">
    <subcellularLocation>
        <location evidence="3">Plastid</location>
        <location evidence="3">Amyloplast</location>
    </subcellularLocation>
    <subcellularLocation>
        <location evidence="2">Plastid</location>
        <location evidence="2">Chloroplast</location>
    </subcellularLocation>
</comment>
<comment type="similarity">
    <text evidence="5">Belongs to the glycosyltransferase 1 family. Bacterial/plant glycogen synthase subfamily.</text>
</comment>
<dbReference type="HAMAP" id="MF_00484">
    <property type="entry name" value="Glycogen_synth"/>
    <property type="match status" value="1"/>
</dbReference>
<dbReference type="NCBIfam" id="TIGR02095">
    <property type="entry name" value="glgA"/>
    <property type="match status" value="1"/>
</dbReference>
<evidence type="ECO:0000256" key="4">
    <source>
        <dbReference type="ARBA" id="ARBA00004727"/>
    </source>
</evidence>
<dbReference type="GO" id="GO:0019252">
    <property type="term" value="P:starch biosynthetic process"/>
    <property type="evidence" value="ECO:0007669"/>
    <property type="project" value="UniProtKB-UniPathway"/>
</dbReference>
<dbReference type="GO" id="GO:0009011">
    <property type="term" value="F:alpha-1,4-glucan glucosyltransferase (ADP-glucose donor) activity"/>
    <property type="evidence" value="ECO:0007669"/>
    <property type="project" value="UniProtKB-EC"/>
</dbReference>
<keyword evidence="16" id="KW-0035">Amyloplast</keyword>
<dbReference type="InterPro" id="IPR011009">
    <property type="entry name" value="Kinase-like_dom_sf"/>
</dbReference>
<dbReference type="InterPro" id="IPR013534">
    <property type="entry name" value="Starch_synth_cat_dom"/>
</dbReference>
<dbReference type="InterPro" id="IPR002347">
    <property type="entry name" value="SDR_fam"/>
</dbReference>
<dbReference type="SUPFAM" id="SSF51735">
    <property type="entry name" value="NAD(P)-binding Rossmann-fold domains"/>
    <property type="match status" value="1"/>
</dbReference>
<dbReference type="PANTHER" id="PTHR45825:SF2">
    <property type="entry name" value="STARCH SYNTHASE 2, CHLOROPLASTIC_AMYLOPLASTIC"/>
    <property type="match status" value="1"/>
</dbReference>
<proteinExistence type="inferred from homology"/>
<feature type="compositionally biased region" description="Pro residues" evidence="18">
    <location>
        <begin position="1012"/>
        <end position="1047"/>
    </location>
</feature>
<dbReference type="InterPro" id="IPR000719">
    <property type="entry name" value="Prot_kinase_dom"/>
</dbReference>
<dbReference type="PRINTS" id="PR00081">
    <property type="entry name" value="GDHRDH"/>
</dbReference>
<dbReference type="UniPathway" id="UPA00152"/>
<evidence type="ECO:0000256" key="3">
    <source>
        <dbReference type="ARBA" id="ARBA00004602"/>
    </source>
</evidence>
<dbReference type="Pfam" id="PF14295">
    <property type="entry name" value="PAN_4"/>
    <property type="match status" value="1"/>
</dbReference>
<gene>
    <name evidence="20" type="ORF">C2E21_0889</name>
</gene>
<dbReference type="Pfam" id="PF00106">
    <property type="entry name" value="adh_short"/>
    <property type="match status" value="1"/>
</dbReference>
<dbReference type="OrthoDB" id="512920at2759"/>
<evidence type="ECO:0000256" key="9">
    <source>
        <dbReference type="ARBA" id="ARBA00022676"/>
    </source>
</evidence>
<dbReference type="PANTHER" id="PTHR45825">
    <property type="entry name" value="GRANULE-BOUND STARCH SYNTHASE 1, CHLOROPLASTIC/AMYLOPLASTIC"/>
    <property type="match status" value="1"/>
</dbReference>
<keyword evidence="12" id="KW-0418">Kinase</keyword>
<evidence type="ECO:0000256" key="14">
    <source>
        <dbReference type="ARBA" id="ARBA00022922"/>
    </source>
</evidence>
<feature type="region of interest" description="Disordered" evidence="18">
    <location>
        <begin position="874"/>
        <end position="909"/>
    </location>
</feature>
<dbReference type="SUPFAM" id="SSF56112">
    <property type="entry name" value="Protein kinase-like (PK-like)"/>
    <property type="match status" value="1"/>
</dbReference>
<comment type="catalytic activity">
    <reaction evidence="1">
        <text>[(1-&gt;4)-alpha-D-glucosyl](n) + ADP-alpha-D-glucose = [(1-&gt;4)-alpha-D-glucosyl](n+1) + ADP + H(+)</text>
        <dbReference type="Rhea" id="RHEA:18189"/>
        <dbReference type="Rhea" id="RHEA-COMP:9584"/>
        <dbReference type="Rhea" id="RHEA-COMP:9587"/>
        <dbReference type="ChEBI" id="CHEBI:15378"/>
        <dbReference type="ChEBI" id="CHEBI:15444"/>
        <dbReference type="ChEBI" id="CHEBI:57498"/>
        <dbReference type="ChEBI" id="CHEBI:456216"/>
        <dbReference type="EC" id="2.4.1.21"/>
    </reaction>
</comment>
<sequence>MPDCTAATYYATGLDGCSEPLYVLAARRLSSGNFLGPTVAALVKVDPEVQYERVVHPSEGNFTLPSPADLAAAAAAAAQNGSGTNATRPYLGCFSGQGLLMAGTLVRALNSTGSPDACCRACRQDATCNVWLFCPDALGCKHLASECALGAPVGQQPPLLSNGQLPAALQDWVVDPSQIEVLRAPDGTLLELGSGASATVYKVKLRGETVAAKEVDLGRRYCAGRDLASCLQMRAAGSDRRLFGWYGHGHRVALEIVAAINFLHSRGIVHFDIKSSNVLLTGAATAKLADVGLARLQRGTHLSSTPMVGTFAWMAPEVIVGAKCSAAVDMFSLGVVIWELCTGERPQRGSMRAPQVPEECPQEVADLISQCMALDPSERPTAQQLLAQLEAMEAGIHPEAMEEECSAAGYSACTDGQRTEEQSTEPPGLPASLSAAATAAAACLVSYWQAAMPDLRGKTAIVTGATSGIGEVCARELAGMGATVVLAGRSQQKLQATLARIKQKYPDADVAAGPLIDFGDPTSIRGFAAEFKRQGRPLHILVNNAGAYTTTKHRTKEGVAELCQVNHLGPYLLTRLLEGVLVASAPSRIVTVSSVTHRWGNLCSAPERLREEFLQGDFGHYYWNTKLANAVFGYELQRRLGPHGVQSCVVDPGSVKTDVWRHSPWIVQRAVEFVYAPPDVGAESLIYAAAAPWDTAGDRVGDGGRAALSPDQDLRYYAPLVFASPLLTWYSPEGNQGTLGRTAMHWLGMPCSSIWGLAKASACIAAALSLSTIDWPLRQLTKGRVQGVRLVPSSALSYDRQLAAALWDASADEAGCRAGASRDQDQLLEALGGGGDMQALAGASTAGLLRCGQLSGGSPSGRGRGNRLHLVCTQAGADGKPRVTRRKRAGQLQGDGARPAQPAPVSSDDEMWKLHQELLQQIEERRRSQQGLLKDLGVDRPPPKPAAPTPPPRPVPPMAAAAPAAPPPPVFKPPTPAVQPPPTPVTRPPPPTPSVPPPVPQIRPRTLDFPSVAPPRPAPQPVAQAPPQPVAPPPPPPQPVAPEPVAPAAPKVPEKPYNPNAMNIIFVGAECAPWSKTGGLGDVMQALPKSLAARGHRVMCIAPRYKNYDDAWETGVRHKMRVFDSEQEVGYFHAYQDGVDYVFVDHPCYHAFAQEIYGGSRQDIQFRCALLSKAALEAPWVVPCGGAPYGEDNLVFVANDWHTSLLPFYLQAHYRDHGKFHFARSVLVLHNVAHQGRGPMDDLRLLEVPEHYKELFRLDDPVGGEHMNIMKAGIITAHRMVAVSHGYAWECQTQEGGWGLHEIFQEHAWKLRGVVNGIDYQEWSPVVDPHLQTDGYCNYDVDTLDKKRQCKMALQKELGLPVDADIPMMGFIGRLDYQKGVDLIRDNYDYLMSEGVQLVMLGSGREDLENDLRSMESRNHDKCRGWVGFSVKMAHRITAGCDILLMPSRFEPCGLNQLYAMAYGTVPVVHAVGGLRDTVKPFNPFENSGTGWTFEFADSQRFRNALGDALYTYREHKDSFRRLQMRGMQQDLSWEHAAELYEDVLMQAKFQW</sequence>
<keyword evidence="11 17" id="KW-0547">Nucleotide-binding</keyword>
<dbReference type="Gene3D" id="1.10.510.10">
    <property type="entry name" value="Transferase(Phosphotransferase) domain 1"/>
    <property type="match status" value="1"/>
</dbReference>
<dbReference type="Gene3D" id="3.40.50.2000">
    <property type="entry name" value="Glycogen Phosphorylase B"/>
    <property type="match status" value="2"/>
</dbReference>
<protein>
    <recommendedName>
        <fullName evidence="6">starch synthase</fullName>
        <ecNumber evidence="6">2.4.1.21</ecNumber>
    </recommendedName>
</protein>
<feature type="region of interest" description="Disordered" evidence="18">
    <location>
        <begin position="934"/>
        <end position="1052"/>
    </location>
</feature>
<dbReference type="FunFam" id="3.40.50.2000:FF:000048">
    <property type="entry name" value="Starch synthase, chloroplastic/amyloplastic"/>
    <property type="match status" value="1"/>
</dbReference>
<keyword evidence="10" id="KW-0808">Transferase</keyword>
<keyword evidence="21" id="KW-1185">Reference proteome</keyword>
<feature type="compositionally biased region" description="Pro residues" evidence="18">
    <location>
        <begin position="964"/>
        <end position="1001"/>
    </location>
</feature>
<evidence type="ECO:0000256" key="1">
    <source>
        <dbReference type="ARBA" id="ARBA00001478"/>
    </source>
</evidence>
<keyword evidence="14" id="KW-0750">Starch biosynthesis</keyword>
<dbReference type="Proteomes" id="UP000239899">
    <property type="component" value="Unassembled WGS sequence"/>
</dbReference>
<dbReference type="Pfam" id="PF08323">
    <property type="entry name" value="Glyco_transf_5"/>
    <property type="match status" value="1"/>
</dbReference>
<dbReference type="InterPro" id="IPR001296">
    <property type="entry name" value="Glyco_trans_1"/>
</dbReference>
<dbReference type="PROSITE" id="PS50011">
    <property type="entry name" value="PROTEIN_KINASE_DOM"/>
    <property type="match status" value="1"/>
</dbReference>
<evidence type="ECO:0000256" key="17">
    <source>
        <dbReference type="PROSITE-ProRule" id="PRU10141"/>
    </source>
</evidence>
<evidence type="ECO:0000259" key="19">
    <source>
        <dbReference type="PROSITE" id="PS50011"/>
    </source>
</evidence>
<keyword evidence="13 17" id="KW-0067">ATP-binding</keyword>
<keyword evidence="15" id="KW-0809">Transit peptide</keyword>
<dbReference type="EMBL" id="LHPG02000002">
    <property type="protein sequence ID" value="PRW60501.1"/>
    <property type="molecule type" value="Genomic_DNA"/>
</dbReference>
<dbReference type="InterPro" id="IPR011835">
    <property type="entry name" value="GS/SS"/>
</dbReference>
<evidence type="ECO:0000256" key="8">
    <source>
        <dbReference type="ARBA" id="ARBA00022640"/>
    </source>
</evidence>
<dbReference type="GO" id="GO:0009501">
    <property type="term" value="C:amyloplast"/>
    <property type="evidence" value="ECO:0007669"/>
    <property type="project" value="UniProtKB-SubCell"/>
</dbReference>
<dbReference type="EC" id="2.4.1.21" evidence="6"/>
<evidence type="ECO:0000256" key="6">
    <source>
        <dbReference type="ARBA" id="ARBA00012588"/>
    </source>
</evidence>
<feature type="binding site" evidence="17">
    <location>
        <position position="213"/>
    </location>
    <ligand>
        <name>ATP</name>
        <dbReference type="ChEBI" id="CHEBI:30616"/>
    </ligand>
</feature>
<dbReference type="FunFam" id="3.40.50.2000:FF:000025">
    <property type="entry name" value="Starch synthase, chloroplastic/amyloplastic"/>
    <property type="match status" value="1"/>
</dbReference>
<dbReference type="InterPro" id="IPR036291">
    <property type="entry name" value="NAD(P)-bd_dom_sf"/>
</dbReference>
<evidence type="ECO:0000256" key="10">
    <source>
        <dbReference type="ARBA" id="ARBA00022679"/>
    </source>
</evidence>
<keyword evidence="7" id="KW-0150">Chloroplast</keyword>
<feature type="domain" description="Protein kinase" evidence="19">
    <location>
        <begin position="94"/>
        <end position="400"/>
    </location>
</feature>
<evidence type="ECO:0000256" key="2">
    <source>
        <dbReference type="ARBA" id="ARBA00004229"/>
    </source>
</evidence>
<dbReference type="GO" id="GO:0005524">
    <property type="term" value="F:ATP binding"/>
    <property type="evidence" value="ECO:0007669"/>
    <property type="project" value="UniProtKB-UniRule"/>
</dbReference>
<accession>A0A2P6U2F6</accession>
<dbReference type="InterPro" id="IPR008271">
    <property type="entry name" value="Ser/Thr_kinase_AS"/>
</dbReference>
<evidence type="ECO:0000313" key="21">
    <source>
        <dbReference type="Proteomes" id="UP000239899"/>
    </source>
</evidence>
<dbReference type="PROSITE" id="PS00108">
    <property type="entry name" value="PROTEIN_KINASE_ST"/>
    <property type="match status" value="1"/>
</dbReference>
<evidence type="ECO:0000313" key="20">
    <source>
        <dbReference type="EMBL" id="PRW60501.1"/>
    </source>
</evidence>
<evidence type="ECO:0000256" key="15">
    <source>
        <dbReference type="ARBA" id="ARBA00022946"/>
    </source>
</evidence>
<evidence type="ECO:0000256" key="13">
    <source>
        <dbReference type="ARBA" id="ARBA00022840"/>
    </source>
</evidence>
<organism evidence="20 21">
    <name type="scientific">Chlorella sorokiniana</name>
    <name type="common">Freshwater green alga</name>
    <dbReference type="NCBI Taxonomy" id="3076"/>
    <lineage>
        <taxon>Eukaryota</taxon>
        <taxon>Viridiplantae</taxon>
        <taxon>Chlorophyta</taxon>
        <taxon>core chlorophytes</taxon>
        <taxon>Trebouxiophyceae</taxon>
        <taxon>Chlorellales</taxon>
        <taxon>Chlorellaceae</taxon>
        <taxon>Chlorella clade</taxon>
        <taxon>Chlorella</taxon>
    </lineage>
</organism>
<keyword evidence="9" id="KW-0328">Glycosyltransferase</keyword>
<evidence type="ECO:0000256" key="16">
    <source>
        <dbReference type="ARBA" id="ARBA00023234"/>
    </source>
</evidence>
<dbReference type="Gene3D" id="3.50.4.10">
    <property type="entry name" value="Hepatocyte Growth Factor"/>
    <property type="match status" value="1"/>
</dbReference>
<feature type="compositionally biased region" description="Pro residues" evidence="18">
    <location>
        <begin position="943"/>
        <end position="957"/>
    </location>
</feature>
<evidence type="ECO:0000256" key="5">
    <source>
        <dbReference type="ARBA" id="ARBA00010281"/>
    </source>
</evidence>
<name>A0A2P6U2F6_CHLSO</name>
<dbReference type="PROSITE" id="PS00107">
    <property type="entry name" value="PROTEIN_KINASE_ATP"/>
    <property type="match status" value="1"/>
</dbReference>
<dbReference type="STRING" id="3076.A0A2P6U2F6"/>
<dbReference type="GO" id="GO:0010021">
    <property type="term" value="P:amylopectin biosynthetic process"/>
    <property type="evidence" value="ECO:0007669"/>
    <property type="project" value="UniProtKB-ARBA"/>
</dbReference>
<comment type="pathway">
    <text evidence="4">Glycan biosynthesis; starch biosynthesis.</text>
</comment>
<evidence type="ECO:0000256" key="12">
    <source>
        <dbReference type="ARBA" id="ARBA00022777"/>
    </source>
</evidence>
<reference evidence="20 21" key="1">
    <citation type="journal article" date="2018" name="Plant J.">
        <title>Genome sequences of Chlorella sorokiniana UTEX 1602 and Micractinium conductrix SAG 241.80: implications to maltose excretion by a green alga.</title>
        <authorList>
            <person name="Arriola M.B."/>
            <person name="Velmurugan N."/>
            <person name="Zhang Y."/>
            <person name="Plunkett M.H."/>
            <person name="Hondzo H."/>
            <person name="Barney B.M."/>
        </authorList>
    </citation>
    <scope>NUCLEOTIDE SEQUENCE [LARGE SCALE GENOMIC DNA]</scope>
    <source>
        <strain evidence="21">UTEX 1602</strain>
    </source>
</reference>
<comment type="caution">
    <text evidence="20">The sequence shown here is derived from an EMBL/GenBank/DDBJ whole genome shotgun (WGS) entry which is preliminary data.</text>
</comment>
<dbReference type="SUPFAM" id="SSF53756">
    <property type="entry name" value="UDP-Glycosyltransferase/glycogen phosphorylase"/>
    <property type="match status" value="1"/>
</dbReference>
<dbReference type="GO" id="GO:0004672">
    <property type="term" value="F:protein kinase activity"/>
    <property type="evidence" value="ECO:0007669"/>
    <property type="project" value="InterPro"/>
</dbReference>
<dbReference type="Pfam" id="PF00069">
    <property type="entry name" value="Pkinase"/>
    <property type="match status" value="1"/>
</dbReference>
<dbReference type="CDD" id="cd03791">
    <property type="entry name" value="GT5_Glycogen_synthase_DULL1-like"/>
    <property type="match status" value="1"/>
</dbReference>
<dbReference type="GO" id="GO:0009507">
    <property type="term" value="C:chloroplast"/>
    <property type="evidence" value="ECO:0007669"/>
    <property type="project" value="UniProtKB-SubCell"/>
</dbReference>
<dbReference type="Pfam" id="PF00534">
    <property type="entry name" value="Glycos_transf_1"/>
    <property type="match status" value="1"/>
</dbReference>
<evidence type="ECO:0000256" key="11">
    <source>
        <dbReference type="ARBA" id="ARBA00022741"/>
    </source>
</evidence>
<dbReference type="InterPro" id="IPR017441">
    <property type="entry name" value="Protein_kinase_ATP_BS"/>
</dbReference>